<name>A0A2G8KT98_STIJA</name>
<reference evidence="2 3" key="1">
    <citation type="journal article" date="2017" name="PLoS Biol.">
        <title>The sea cucumber genome provides insights into morphological evolution and visceral regeneration.</title>
        <authorList>
            <person name="Zhang X."/>
            <person name="Sun L."/>
            <person name="Yuan J."/>
            <person name="Sun Y."/>
            <person name="Gao Y."/>
            <person name="Zhang L."/>
            <person name="Li S."/>
            <person name="Dai H."/>
            <person name="Hamel J.F."/>
            <person name="Liu C."/>
            <person name="Yu Y."/>
            <person name="Liu S."/>
            <person name="Lin W."/>
            <person name="Guo K."/>
            <person name="Jin S."/>
            <person name="Xu P."/>
            <person name="Storey K.B."/>
            <person name="Huan P."/>
            <person name="Zhang T."/>
            <person name="Zhou Y."/>
            <person name="Zhang J."/>
            <person name="Lin C."/>
            <person name="Li X."/>
            <person name="Xing L."/>
            <person name="Huo D."/>
            <person name="Sun M."/>
            <person name="Wang L."/>
            <person name="Mercier A."/>
            <person name="Li F."/>
            <person name="Yang H."/>
            <person name="Xiang J."/>
        </authorList>
    </citation>
    <scope>NUCLEOTIDE SEQUENCE [LARGE SCALE GENOMIC DNA]</scope>
    <source>
        <strain evidence="2">Shaxun</strain>
        <tissue evidence="2">Muscle</tissue>
    </source>
</reference>
<feature type="compositionally biased region" description="Polar residues" evidence="1">
    <location>
        <begin position="12"/>
        <end position="21"/>
    </location>
</feature>
<dbReference type="AlphaFoldDB" id="A0A2G8KT98"/>
<evidence type="ECO:0000313" key="3">
    <source>
        <dbReference type="Proteomes" id="UP000230750"/>
    </source>
</evidence>
<feature type="region of interest" description="Disordered" evidence="1">
    <location>
        <begin position="40"/>
        <end position="100"/>
    </location>
</feature>
<feature type="region of interest" description="Disordered" evidence="1">
    <location>
        <begin position="1"/>
        <end position="21"/>
    </location>
</feature>
<dbReference type="OrthoDB" id="10612305at2759"/>
<feature type="compositionally biased region" description="Basic and acidic residues" evidence="1">
    <location>
        <begin position="1"/>
        <end position="11"/>
    </location>
</feature>
<organism evidence="2 3">
    <name type="scientific">Stichopus japonicus</name>
    <name type="common">Sea cucumber</name>
    <dbReference type="NCBI Taxonomy" id="307972"/>
    <lineage>
        <taxon>Eukaryota</taxon>
        <taxon>Metazoa</taxon>
        <taxon>Echinodermata</taxon>
        <taxon>Eleutherozoa</taxon>
        <taxon>Echinozoa</taxon>
        <taxon>Holothuroidea</taxon>
        <taxon>Aspidochirotacea</taxon>
        <taxon>Aspidochirotida</taxon>
        <taxon>Stichopodidae</taxon>
        <taxon>Apostichopus</taxon>
    </lineage>
</organism>
<dbReference type="Proteomes" id="UP000230750">
    <property type="component" value="Unassembled WGS sequence"/>
</dbReference>
<evidence type="ECO:0000256" key="1">
    <source>
        <dbReference type="SAM" id="MobiDB-lite"/>
    </source>
</evidence>
<keyword evidence="3" id="KW-1185">Reference proteome</keyword>
<dbReference type="EMBL" id="MRZV01000386">
    <property type="protein sequence ID" value="PIK51160.1"/>
    <property type="molecule type" value="Genomic_DNA"/>
</dbReference>
<proteinExistence type="predicted"/>
<comment type="caution">
    <text evidence="2">The sequence shown here is derived from an EMBL/GenBank/DDBJ whole genome shotgun (WGS) entry which is preliminary data.</text>
</comment>
<gene>
    <name evidence="2" type="ORF">BSL78_11950</name>
</gene>
<sequence length="163" mass="18328">MVSEHMAHREQTQASYYKASQSEETACAAASIITNLLVGSQSEDPADAPAGPSGLQSTTPESDASSDQEDIPSSAQFLAAEPLHRPPHDQQPLEYYENPKRARASYFEGDTEDIMKTYRDTLERLGTSKITIKEVVRKMYNDNRTLQQWTVQQLYDKVRKSLD</sequence>
<evidence type="ECO:0000313" key="2">
    <source>
        <dbReference type="EMBL" id="PIK51160.1"/>
    </source>
</evidence>
<protein>
    <submittedName>
        <fullName evidence="2">Uncharacterized protein</fullName>
    </submittedName>
</protein>
<accession>A0A2G8KT98</accession>
<feature type="compositionally biased region" description="Polar residues" evidence="1">
    <location>
        <begin position="54"/>
        <end position="63"/>
    </location>
</feature>